<organism evidence="1 2">
    <name type="scientific">Blepharisma stoltei</name>
    <dbReference type="NCBI Taxonomy" id="1481888"/>
    <lineage>
        <taxon>Eukaryota</taxon>
        <taxon>Sar</taxon>
        <taxon>Alveolata</taxon>
        <taxon>Ciliophora</taxon>
        <taxon>Postciliodesmatophora</taxon>
        <taxon>Heterotrichea</taxon>
        <taxon>Heterotrichida</taxon>
        <taxon>Blepharismidae</taxon>
        <taxon>Blepharisma</taxon>
    </lineage>
</organism>
<dbReference type="AlphaFoldDB" id="A0AAU9IP31"/>
<dbReference type="Proteomes" id="UP001162131">
    <property type="component" value="Unassembled WGS sequence"/>
</dbReference>
<reference evidence="1" key="1">
    <citation type="submission" date="2021-09" db="EMBL/GenBank/DDBJ databases">
        <authorList>
            <consortium name="AG Swart"/>
            <person name="Singh M."/>
            <person name="Singh A."/>
            <person name="Seah K."/>
            <person name="Emmerich C."/>
        </authorList>
    </citation>
    <scope>NUCLEOTIDE SEQUENCE</scope>
    <source>
        <strain evidence="1">ATCC30299</strain>
    </source>
</reference>
<sequence>MQRFGFKLVEYRYSYSHLLNKLSSYVNLKSNTFLLHDANEFPAEILSHHFQHNQITPALAFSKSKDRFEVIKAFVRIDQGEQLNLQKLGHHQVKTLIELIKVPQYQNKLKKEIISTADSLTYGQTAIAASVFPTETIFANRLKLKNMGFDNFEEMLYMIKWLLSNNLHDKEMENWIILQISQLIQTKNIDLDSIVETYLVLSSEYPKAIEIWEKFDKLVFSHLYAAMPDQFERILASLIYTDKENPRDDAVYYKIAEIAHGIEYKFLGFEHNLSICILLSQLGIQPPDKIIQHLAKDYENQTESDKANFKRLYENLKLDPKFDDNLS</sequence>
<evidence type="ECO:0000313" key="2">
    <source>
        <dbReference type="Proteomes" id="UP001162131"/>
    </source>
</evidence>
<name>A0AAU9IP31_9CILI</name>
<protein>
    <submittedName>
        <fullName evidence="1">Uncharacterized protein</fullName>
    </submittedName>
</protein>
<proteinExistence type="predicted"/>
<keyword evidence="2" id="KW-1185">Reference proteome</keyword>
<dbReference type="EMBL" id="CAJZBQ010000014">
    <property type="protein sequence ID" value="CAG9315768.1"/>
    <property type="molecule type" value="Genomic_DNA"/>
</dbReference>
<evidence type="ECO:0000313" key="1">
    <source>
        <dbReference type="EMBL" id="CAG9315768.1"/>
    </source>
</evidence>
<accession>A0AAU9IP31</accession>
<gene>
    <name evidence="1" type="ORF">BSTOLATCC_MIC14518</name>
</gene>
<comment type="caution">
    <text evidence="1">The sequence shown here is derived from an EMBL/GenBank/DDBJ whole genome shotgun (WGS) entry which is preliminary data.</text>
</comment>